<dbReference type="InterPro" id="IPR042174">
    <property type="entry name" value="RecF_2"/>
</dbReference>
<proteinExistence type="inferred from homology"/>
<evidence type="ECO:0000256" key="1">
    <source>
        <dbReference type="ARBA" id="ARBA00004496"/>
    </source>
</evidence>
<protein>
    <recommendedName>
        <fullName evidence="3 9">DNA replication and repair protein RecF</fullName>
    </recommendedName>
</protein>
<evidence type="ECO:0000313" key="11">
    <source>
        <dbReference type="EMBL" id="OGD09771.1"/>
    </source>
</evidence>
<name>A0A1F4ZTS3_9BACT</name>
<comment type="subcellular location">
    <subcellularLocation>
        <location evidence="1 9">Cytoplasm</location>
    </subcellularLocation>
</comment>
<evidence type="ECO:0000256" key="2">
    <source>
        <dbReference type="ARBA" id="ARBA00008016"/>
    </source>
</evidence>
<dbReference type="GO" id="GO:0006302">
    <property type="term" value="P:double-strand break repair"/>
    <property type="evidence" value="ECO:0007669"/>
    <property type="project" value="TreeGrafter"/>
</dbReference>
<keyword evidence="5 9" id="KW-0235">DNA replication</keyword>
<dbReference type="GO" id="GO:0009432">
    <property type="term" value="P:SOS response"/>
    <property type="evidence" value="ECO:0007669"/>
    <property type="project" value="UniProtKB-UniRule"/>
</dbReference>
<dbReference type="InterPro" id="IPR027417">
    <property type="entry name" value="P-loop_NTPase"/>
</dbReference>
<dbReference type="EMBL" id="MEXR01000023">
    <property type="protein sequence ID" value="OGD09771.1"/>
    <property type="molecule type" value="Genomic_DNA"/>
</dbReference>
<keyword evidence="8 9" id="KW-0238">DNA-binding</keyword>
<gene>
    <name evidence="9" type="primary">recF</name>
    <name evidence="11" type="ORF">A2397_01755</name>
</gene>
<keyword evidence="9" id="KW-0227">DNA damage</keyword>
<dbReference type="GO" id="GO:0003697">
    <property type="term" value="F:single-stranded DNA binding"/>
    <property type="evidence" value="ECO:0007669"/>
    <property type="project" value="UniProtKB-UniRule"/>
</dbReference>
<organism evidence="11 12">
    <name type="scientific">Candidatus Amesbacteria bacterium RIFOXYB1_FULL_44_23</name>
    <dbReference type="NCBI Taxonomy" id="1797263"/>
    <lineage>
        <taxon>Bacteria</taxon>
        <taxon>Candidatus Amesiibacteriota</taxon>
    </lineage>
</organism>
<evidence type="ECO:0000256" key="5">
    <source>
        <dbReference type="ARBA" id="ARBA00022705"/>
    </source>
</evidence>
<keyword evidence="7 9" id="KW-0067">ATP-binding</keyword>
<evidence type="ECO:0000256" key="9">
    <source>
        <dbReference type="HAMAP-Rule" id="MF_00365"/>
    </source>
</evidence>
<dbReference type="STRING" id="1797263.A2397_01755"/>
<dbReference type="InterPro" id="IPR003395">
    <property type="entry name" value="RecF/RecN/SMC_N"/>
</dbReference>
<keyword evidence="4 9" id="KW-0963">Cytoplasm</keyword>
<dbReference type="InterPro" id="IPR001238">
    <property type="entry name" value="DNA-binding_RecF"/>
</dbReference>
<dbReference type="Proteomes" id="UP000176424">
    <property type="component" value="Unassembled WGS sequence"/>
</dbReference>
<dbReference type="Gene3D" id="1.20.1050.90">
    <property type="entry name" value="RecF/RecN/SMC, N-terminal domain"/>
    <property type="match status" value="1"/>
</dbReference>
<dbReference type="SUPFAM" id="SSF52540">
    <property type="entry name" value="P-loop containing nucleoside triphosphate hydrolases"/>
    <property type="match status" value="1"/>
</dbReference>
<feature type="binding site" evidence="9">
    <location>
        <begin position="29"/>
        <end position="36"/>
    </location>
    <ligand>
        <name>ATP</name>
        <dbReference type="ChEBI" id="CHEBI:30616"/>
    </ligand>
</feature>
<dbReference type="GO" id="GO:0005737">
    <property type="term" value="C:cytoplasm"/>
    <property type="evidence" value="ECO:0007669"/>
    <property type="project" value="UniProtKB-SubCell"/>
</dbReference>
<keyword evidence="9" id="KW-0234">DNA repair</keyword>
<dbReference type="GO" id="GO:0000731">
    <property type="term" value="P:DNA synthesis involved in DNA repair"/>
    <property type="evidence" value="ECO:0007669"/>
    <property type="project" value="TreeGrafter"/>
</dbReference>
<evidence type="ECO:0000256" key="6">
    <source>
        <dbReference type="ARBA" id="ARBA00022741"/>
    </source>
</evidence>
<dbReference type="PANTHER" id="PTHR32182">
    <property type="entry name" value="DNA REPLICATION AND REPAIR PROTEIN RECF"/>
    <property type="match status" value="1"/>
</dbReference>
<dbReference type="AlphaFoldDB" id="A0A1F4ZTS3"/>
<comment type="function">
    <text evidence="9">The RecF protein is involved in DNA metabolism; it is required for DNA replication and normal SOS inducibility. RecF binds preferentially to single-stranded, linear DNA. It also seems to bind ATP.</text>
</comment>
<evidence type="ECO:0000313" key="12">
    <source>
        <dbReference type="Proteomes" id="UP000176424"/>
    </source>
</evidence>
<evidence type="ECO:0000256" key="8">
    <source>
        <dbReference type="ARBA" id="ARBA00023125"/>
    </source>
</evidence>
<dbReference type="InterPro" id="IPR018078">
    <property type="entry name" value="DNA-binding_RecF_CS"/>
</dbReference>
<feature type="domain" description="RecF/RecN/SMC N-terminal" evidence="10">
    <location>
        <begin position="3"/>
        <end position="325"/>
    </location>
</feature>
<dbReference type="Pfam" id="PF02463">
    <property type="entry name" value="SMC_N"/>
    <property type="match status" value="1"/>
</dbReference>
<evidence type="ECO:0000256" key="7">
    <source>
        <dbReference type="ARBA" id="ARBA00022840"/>
    </source>
</evidence>
<evidence type="ECO:0000256" key="4">
    <source>
        <dbReference type="ARBA" id="ARBA00022490"/>
    </source>
</evidence>
<dbReference type="GO" id="GO:0006260">
    <property type="term" value="P:DNA replication"/>
    <property type="evidence" value="ECO:0007669"/>
    <property type="project" value="UniProtKB-UniRule"/>
</dbReference>
<dbReference type="GO" id="GO:0005524">
    <property type="term" value="F:ATP binding"/>
    <property type="evidence" value="ECO:0007669"/>
    <property type="project" value="UniProtKB-UniRule"/>
</dbReference>
<dbReference type="PROSITE" id="PS00617">
    <property type="entry name" value="RECF_1"/>
    <property type="match status" value="1"/>
</dbReference>
<evidence type="ECO:0000259" key="10">
    <source>
        <dbReference type="Pfam" id="PF02463"/>
    </source>
</evidence>
<keyword evidence="6 9" id="KW-0547">Nucleotide-binding</keyword>
<dbReference type="PANTHER" id="PTHR32182:SF0">
    <property type="entry name" value="DNA REPLICATION AND REPAIR PROTEIN RECF"/>
    <property type="match status" value="1"/>
</dbReference>
<evidence type="ECO:0000256" key="3">
    <source>
        <dbReference type="ARBA" id="ARBA00020170"/>
    </source>
</evidence>
<reference evidence="11 12" key="1">
    <citation type="journal article" date="2016" name="Nat. Commun.">
        <title>Thousands of microbial genomes shed light on interconnected biogeochemical processes in an aquifer system.</title>
        <authorList>
            <person name="Anantharaman K."/>
            <person name="Brown C.T."/>
            <person name="Hug L.A."/>
            <person name="Sharon I."/>
            <person name="Castelle C.J."/>
            <person name="Probst A.J."/>
            <person name="Thomas B.C."/>
            <person name="Singh A."/>
            <person name="Wilkins M.J."/>
            <person name="Karaoz U."/>
            <person name="Brodie E.L."/>
            <person name="Williams K.H."/>
            <person name="Hubbard S.S."/>
            <person name="Banfield J.F."/>
        </authorList>
    </citation>
    <scope>NUCLEOTIDE SEQUENCE [LARGE SCALE GENOMIC DNA]</scope>
</reference>
<accession>A0A1F4ZTS3</accession>
<comment type="similarity">
    <text evidence="2 9">Belongs to the RecF family.</text>
</comment>
<keyword evidence="9" id="KW-0742">SOS response</keyword>
<sequence length="332" mass="38528">MKIDKLELKNFRNHDKRAFSFGDKTVIVGENGSGKSNILEAIYLLATGKSFRADTDLEMVNYERQFFRVDGKIKDNGDLGVLLNEGRKKFEVNGISKRMMDFAGRLKAVLFGPTDLDLITGSPSIRRRYLDFVIMQTDREYRRSLISYEKGLRQRNKILENIREGLAERNQLWFWDRLLIKEGGYITQKREEYLDKANKSGTRYKAVYDKSVISESRLKQYEVEEVGAAVTLVGPHRDDFTVEMSAKDISKYGSRGEQRMAVMWLKKNESEYLVTDEGVPVWLLDDIFSELDHHHREEVEKEVERQIKKGGQIIMTTADPHVVPKGWDIIEM</sequence>
<comment type="caution">
    <text evidence="11">The sequence shown here is derived from an EMBL/GenBank/DDBJ whole genome shotgun (WGS) entry which is preliminary data.</text>
</comment>
<dbReference type="Gene3D" id="3.40.50.300">
    <property type="entry name" value="P-loop containing nucleotide triphosphate hydrolases"/>
    <property type="match status" value="1"/>
</dbReference>
<dbReference type="HAMAP" id="MF_00365">
    <property type="entry name" value="RecF"/>
    <property type="match status" value="1"/>
</dbReference>
<dbReference type="NCBIfam" id="TIGR00611">
    <property type="entry name" value="recf"/>
    <property type="match status" value="1"/>
</dbReference>